<comment type="caution">
    <text evidence="5">The sequence shown here is derived from an EMBL/GenBank/DDBJ whole genome shotgun (WGS) entry which is preliminary data.</text>
</comment>
<gene>
    <name evidence="5" type="ORF">NE630_09205</name>
</gene>
<proteinExistence type="predicted"/>
<keyword evidence="3 5" id="KW-0067">ATP-binding</keyword>
<accession>A0AAW5K9T0</accession>
<dbReference type="InterPro" id="IPR027417">
    <property type="entry name" value="P-loop_NTPase"/>
</dbReference>
<sequence>MLNVIVNHLKFSYSGSNEVILNDIDMNVQSGDFVCLLGQSGCGKSTLLRLLAGLEKPSGGSVLVDGEPVRGAGLQRGMVFQDYGLFPWMTTGENITIALERRYPEKNKEERKELALHWMNNVGMDKSLYDKLPGELSGGQKQRCGIARAFAIDPPILLMDEPFGSLDAVTKAKLQDLVLKLWQQEGDKRKTVFFVTHEVDEALLLATDIYVLSQSPAEVMYHHSFAGEERPTRKNMYVDPGIAALRNHLISLIYTDANERASEESAEDIPLKIAV</sequence>
<name>A0AAW5K9T0_9BACT</name>
<dbReference type="GO" id="GO:0005524">
    <property type="term" value="F:ATP binding"/>
    <property type="evidence" value="ECO:0007669"/>
    <property type="project" value="UniProtKB-KW"/>
</dbReference>
<dbReference type="InterPro" id="IPR050166">
    <property type="entry name" value="ABC_transporter_ATP-bind"/>
</dbReference>
<dbReference type="Gene3D" id="3.40.50.300">
    <property type="entry name" value="P-loop containing nucleotide triphosphate hydrolases"/>
    <property type="match status" value="1"/>
</dbReference>
<evidence type="ECO:0000313" key="6">
    <source>
        <dbReference type="Proteomes" id="UP001205919"/>
    </source>
</evidence>
<dbReference type="PROSITE" id="PS50893">
    <property type="entry name" value="ABC_TRANSPORTER_2"/>
    <property type="match status" value="1"/>
</dbReference>
<dbReference type="CDD" id="cd03293">
    <property type="entry name" value="ABC_NrtD_SsuB_transporters"/>
    <property type="match status" value="1"/>
</dbReference>
<dbReference type="AlphaFoldDB" id="A0AAW5K9T0"/>
<evidence type="ECO:0000259" key="4">
    <source>
        <dbReference type="PROSITE" id="PS50893"/>
    </source>
</evidence>
<dbReference type="InterPro" id="IPR003439">
    <property type="entry name" value="ABC_transporter-like_ATP-bd"/>
</dbReference>
<organism evidence="5 6">
    <name type="scientific">Cloacibacillus evryensis</name>
    <dbReference type="NCBI Taxonomy" id="508460"/>
    <lineage>
        <taxon>Bacteria</taxon>
        <taxon>Thermotogati</taxon>
        <taxon>Synergistota</taxon>
        <taxon>Synergistia</taxon>
        <taxon>Synergistales</taxon>
        <taxon>Synergistaceae</taxon>
        <taxon>Cloacibacillus</taxon>
    </lineage>
</organism>
<dbReference type="Pfam" id="PF00005">
    <property type="entry name" value="ABC_tran"/>
    <property type="match status" value="1"/>
</dbReference>
<keyword evidence="2" id="KW-0547">Nucleotide-binding</keyword>
<reference evidence="5 6" key="1">
    <citation type="submission" date="2022-06" db="EMBL/GenBank/DDBJ databases">
        <title>Isolation of gut microbiota from human fecal samples.</title>
        <authorList>
            <person name="Pamer E.G."/>
            <person name="Barat B."/>
            <person name="Waligurski E."/>
            <person name="Medina S."/>
            <person name="Paddock L."/>
            <person name="Mostad J."/>
        </authorList>
    </citation>
    <scope>NUCLEOTIDE SEQUENCE [LARGE SCALE GENOMIC DNA]</scope>
    <source>
        <strain evidence="5 6">DFI.9.90</strain>
    </source>
</reference>
<protein>
    <submittedName>
        <fullName evidence="5">ABC transporter ATP-binding protein</fullName>
    </submittedName>
</protein>
<dbReference type="SMART" id="SM00382">
    <property type="entry name" value="AAA"/>
    <property type="match status" value="1"/>
</dbReference>
<dbReference type="PANTHER" id="PTHR42788">
    <property type="entry name" value="TAURINE IMPORT ATP-BINDING PROTEIN-RELATED"/>
    <property type="match status" value="1"/>
</dbReference>
<evidence type="ECO:0000256" key="1">
    <source>
        <dbReference type="ARBA" id="ARBA00022448"/>
    </source>
</evidence>
<evidence type="ECO:0000256" key="3">
    <source>
        <dbReference type="ARBA" id="ARBA00022840"/>
    </source>
</evidence>
<dbReference type="InterPro" id="IPR003593">
    <property type="entry name" value="AAA+_ATPase"/>
</dbReference>
<keyword evidence="6" id="KW-1185">Reference proteome</keyword>
<evidence type="ECO:0000256" key="2">
    <source>
        <dbReference type="ARBA" id="ARBA00022741"/>
    </source>
</evidence>
<dbReference type="SUPFAM" id="SSF52540">
    <property type="entry name" value="P-loop containing nucleoside triphosphate hydrolases"/>
    <property type="match status" value="1"/>
</dbReference>
<feature type="domain" description="ABC transporter" evidence="4">
    <location>
        <begin position="4"/>
        <end position="239"/>
    </location>
</feature>
<dbReference type="RefSeq" id="WP_008708688.1">
    <property type="nucleotide sequence ID" value="NZ_CABKQM010000002.1"/>
</dbReference>
<keyword evidence="1" id="KW-0813">Transport</keyword>
<dbReference type="PANTHER" id="PTHR42788:SF13">
    <property type="entry name" value="ALIPHATIC SULFONATES IMPORT ATP-BINDING PROTEIN SSUB"/>
    <property type="match status" value="1"/>
</dbReference>
<dbReference type="GO" id="GO:0016887">
    <property type="term" value="F:ATP hydrolysis activity"/>
    <property type="evidence" value="ECO:0007669"/>
    <property type="project" value="InterPro"/>
</dbReference>
<evidence type="ECO:0000313" key="5">
    <source>
        <dbReference type="EMBL" id="MCQ4814603.1"/>
    </source>
</evidence>
<dbReference type="Proteomes" id="UP001205919">
    <property type="component" value="Unassembled WGS sequence"/>
</dbReference>
<dbReference type="EMBL" id="JANFYT010000017">
    <property type="protein sequence ID" value="MCQ4814603.1"/>
    <property type="molecule type" value="Genomic_DNA"/>
</dbReference>